<dbReference type="SUPFAM" id="SSF57180">
    <property type="entry name" value="Cellulose-binding domain"/>
    <property type="match status" value="2"/>
</dbReference>
<dbReference type="SMR" id="G5A981"/>
<dbReference type="GeneID" id="20661147"/>
<dbReference type="GO" id="GO:0005975">
    <property type="term" value="P:carbohydrate metabolic process"/>
    <property type="evidence" value="ECO:0007669"/>
    <property type="project" value="InterPro"/>
</dbReference>
<feature type="domain" description="CBM1" evidence="4">
    <location>
        <begin position="70"/>
        <end position="106"/>
    </location>
</feature>
<feature type="domain" description="CBM1" evidence="4">
    <location>
        <begin position="144"/>
        <end position="194"/>
    </location>
</feature>
<dbReference type="GO" id="GO:0005576">
    <property type="term" value="C:extracellular region"/>
    <property type="evidence" value="ECO:0007669"/>
    <property type="project" value="InterPro"/>
</dbReference>
<proteinExistence type="predicted"/>
<evidence type="ECO:0000256" key="3">
    <source>
        <dbReference type="SAM" id="SignalP"/>
    </source>
</evidence>
<keyword evidence="1 3" id="KW-0732">Signal</keyword>
<dbReference type="InParanoid" id="G5A981"/>
<feature type="region of interest" description="Disordered" evidence="2">
    <location>
        <begin position="42"/>
        <end position="68"/>
    </location>
</feature>
<dbReference type="PROSITE" id="PS00562">
    <property type="entry name" value="CBM1_1"/>
    <property type="match status" value="1"/>
</dbReference>
<reference evidence="5 6" key="1">
    <citation type="journal article" date="2006" name="Science">
        <title>Phytophthora genome sequences uncover evolutionary origins and mechanisms of pathogenesis.</title>
        <authorList>
            <person name="Tyler B.M."/>
            <person name="Tripathy S."/>
            <person name="Zhang X."/>
            <person name="Dehal P."/>
            <person name="Jiang R.H."/>
            <person name="Aerts A."/>
            <person name="Arredondo F.D."/>
            <person name="Baxter L."/>
            <person name="Bensasson D."/>
            <person name="Beynon J.L."/>
            <person name="Chapman J."/>
            <person name="Damasceno C.M."/>
            <person name="Dorrance A.E."/>
            <person name="Dou D."/>
            <person name="Dickerman A.W."/>
            <person name="Dubchak I.L."/>
            <person name="Garbelotto M."/>
            <person name="Gijzen M."/>
            <person name="Gordon S.G."/>
            <person name="Govers F."/>
            <person name="Grunwald N.J."/>
            <person name="Huang W."/>
            <person name="Ivors K.L."/>
            <person name="Jones R.W."/>
            <person name="Kamoun S."/>
            <person name="Krampis K."/>
            <person name="Lamour K.H."/>
            <person name="Lee M.K."/>
            <person name="McDonald W.H."/>
            <person name="Medina M."/>
            <person name="Meijer H.J."/>
            <person name="Nordberg E.K."/>
            <person name="Maclean D.J."/>
            <person name="Ospina-Giraldo M.D."/>
            <person name="Morris P.F."/>
            <person name="Phuntumart V."/>
            <person name="Putnam N.H."/>
            <person name="Rash S."/>
            <person name="Rose J.K."/>
            <person name="Sakihama Y."/>
            <person name="Salamov A.A."/>
            <person name="Savidor A."/>
            <person name="Scheuring C.F."/>
            <person name="Smith B.M."/>
            <person name="Sobral B.W."/>
            <person name="Terry A."/>
            <person name="Torto-Alalibo T.A."/>
            <person name="Win J."/>
            <person name="Xu Z."/>
            <person name="Zhang H."/>
            <person name="Grigoriev I.V."/>
            <person name="Rokhsar D.S."/>
            <person name="Boore J.L."/>
        </authorList>
    </citation>
    <scope>NUCLEOTIDE SEQUENCE [LARGE SCALE GENOMIC DNA]</scope>
    <source>
        <strain evidence="5 6">P6497</strain>
    </source>
</reference>
<evidence type="ECO:0000313" key="5">
    <source>
        <dbReference type="EMBL" id="EGZ08457.1"/>
    </source>
</evidence>
<dbReference type="PROSITE" id="PS51164">
    <property type="entry name" value="CBM1_2"/>
    <property type="match status" value="3"/>
</dbReference>
<evidence type="ECO:0000259" key="4">
    <source>
        <dbReference type="PROSITE" id="PS51164"/>
    </source>
</evidence>
<gene>
    <name evidence="5" type="ORF">PHYSODRAFT_527568</name>
</gene>
<dbReference type="Pfam" id="PF00734">
    <property type="entry name" value="CBM_1"/>
    <property type="match status" value="2"/>
</dbReference>
<dbReference type="KEGG" id="psoj:PHYSODRAFT_527568"/>
<dbReference type="RefSeq" id="XP_009536629.1">
    <property type="nucleotide sequence ID" value="XM_009538334.1"/>
</dbReference>
<feature type="signal peptide" evidence="3">
    <location>
        <begin position="1"/>
        <end position="25"/>
    </location>
</feature>
<organism evidence="5 6">
    <name type="scientific">Phytophthora sojae (strain P6497)</name>
    <name type="common">Soybean stem and root rot agent</name>
    <name type="synonym">Phytophthora megasperma f. sp. glycines</name>
    <dbReference type="NCBI Taxonomy" id="1094619"/>
    <lineage>
        <taxon>Eukaryota</taxon>
        <taxon>Sar</taxon>
        <taxon>Stramenopiles</taxon>
        <taxon>Oomycota</taxon>
        <taxon>Peronosporomycetes</taxon>
        <taxon>Peronosporales</taxon>
        <taxon>Peronosporaceae</taxon>
        <taxon>Phytophthora</taxon>
    </lineage>
</organism>
<name>G5A981_PHYSP</name>
<evidence type="ECO:0000256" key="2">
    <source>
        <dbReference type="SAM" id="MobiDB-lite"/>
    </source>
</evidence>
<dbReference type="EMBL" id="JH159161">
    <property type="protein sequence ID" value="EGZ08457.1"/>
    <property type="molecule type" value="Genomic_DNA"/>
</dbReference>
<dbReference type="Proteomes" id="UP000002640">
    <property type="component" value="Unassembled WGS sequence"/>
</dbReference>
<evidence type="ECO:0000313" key="6">
    <source>
        <dbReference type="Proteomes" id="UP000002640"/>
    </source>
</evidence>
<sequence length="243" mass="26527">MVRLHVIAAFAAAAVALAASDVASASHVRRLDVDDSDVDVDADFDDSVDDDDSASWTGSASYEGQETEELEVPKYGQCGGIGYEGSEVCAPGYVCVQSDPWFAQCLPRGSATSASTKKRGHLSKQHTADDDAELLLDDIADDVDVVPAWEQCGGKGFDFDFSRDDSLPDEETPKKECEEGYTCEIVNEWYYQCQPLPDLTGLKLWDQCGGVDYRGSTECANGAICKYFNAWYSQCVPKEQEFS</sequence>
<dbReference type="STRING" id="1094619.G5A981"/>
<dbReference type="SMART" id="SM00236">
    <property type="entry name" value="fCBD"/>
    <property type="match status" value="3"/>
</dbReference>
<dbReference type="AlphaFoldDB" id="G5A981"/>
<dbReference type="OMA" id="EGPTCCA"/>
<dbReference type="InterPro" id="IPR000254">
    <property type="entry name" value="CBD"/>
</dbReference>
<feature type="compositionally biased region" description="Acidic residues" evidence="2">
    <location>
        <begin position="42"/>
        <end position="53"/>
    </location>
</feature>
<dbReference type="InterPro" id="IPR035971">
    <property type="entry name" value="CBD_sf"/>
</dbReference>
<evidence type="ECO:0000256" key="1">
    <source>
        <dbReference type="ARBA" id="ARBA00022729"/>
    </source>
</evidence>
<accession>G5A981</accession>
<feature type="domain" description="CBM1" evidence="4">
    <location>
        <begin position="200"/>
        <end position="236"/>
    </location>
</feature>
<keyword evidence="6" id="KW-1185">Reference proteome</keyword>
<dbReference type="GO" id="GO:0030248">
    <property type="term" value="F:cellulose binding"/>
    <property type="evidence" value="ECO:0007669"/>
    <property type="project" value="InterPro"/>
</dbReference>
<feature type="chain" id="PRO_5003472893" evidence="3">
    <location>
        <begin position="26"/>
        <end position="243"/>
    </location>
</feature>
<protein>
    <submittedName>
        <fullName evidence="5">Cellulose binding domain-containing protein</fullName>
    </submittedName>
</protein>